<keyword evidence="3 6" id="KW-0812">Transmembrane</keyword>
<dbReference type="EMBL" id="JACXIZ010000036">
    <property type="protein sequence ID" value="MBD2847359.1"/>
    <property type="molecule type" value="Genomic_DNA"/>
</dbReference>
<feature type="transmembrane region" description="Helical" evidence="6">
    <location>
        <begin position="162"/>
        <end position="181"/>
    </location>
</feature>
<dbReference type="PROSITE" id="PS00216">
    <property type="entry name" value="SUGAR_TRANSPORT_1"/>
    <property type="match status" value="1"/>
</dbReference>
<evidence type="ECO:0000313" key="9">
    <source>
        <dbReference type="Proteomes" id="UP000621560"/>
    </source>
</evidence>
<feature type="transmembrane region" description="Helical" evidence="6">
    <location>
        <begin position="217"/>
        <end position="235"/>
    </location>
</feature>
<dbReference type="AlphaFoldDB" id="A0A927BXR2"/>
<dbReference type="InterPro" id="IPR020846">
    <property type="entry name" value="MFS_dom"/>
</dbReference>
<keyword evidence="5 6" id="KW-0472">Membrane</keyword>
<name>A0A927BXR2_9BACL</name>
<dbReference type="GO" id="GO:0005886">
    <property type="term" value="C:plasma membrane"/>
    <property type="evidence" value="ECO:0007669"/>
    <property type="project" value="UniProtKB-SubCell"/>
</dbReference>
<evidence type="ECO:0000256" key="4">
    <source>
        <dbReference type="ARBA" id="ARBA00022989"/>
    </source>
</evidence>
<dbReference type="InterPro" id="IPR005829">
    <property type="entry name" value="Sugar_transporter_CS"/>
</dbReference>
<dbReference type="Gene3D" id="1.20.1250.20">
    <property type="entry name" value="MFS general substrate transporter like domains"/>
    <property type="match status" value="1"/>
</dbReference>
<feature type="domain" description="Major facilitator superfamily (MFS) profile" evidence="7">
    <location>
        <begin position="1"/>
        <end position="394"/>
    </location>
</feature>
<dbReference type="Proteomes" id="UP000621560">
    <property type="component" value="Unassembled WGS sequence"/>
</dbReference>
<evidence type="ECO:0000256" key="5">
    <source>
        <dbReference type="ARBA" id="ARBA00023136"/>
    </source>
</evidence>
<evidence type="ECO:0000256" key="2">
    <source>
        <dbReference type="ARBA" id="ARBA00022448"/>
    </source>
</evidence>
<proteinExistence type="predicted"/>
<evidence type="ECO:0000313" key="8">
    <source>
        <dbReference type="EMBL" id="MBD2847359.1"/>
    </source>
</evidence>
<dbReference type="PANTHER" id="PTHR23530:SF1">
    <property type="entry name" value="PERMEASE, MAJOR FACILITATOR SUPERFAMILY-RELATED"/>
    <property type="match status" value="1"/>
</dbReference>
<reference evidence="8" key="1">
    <citation type="submission" date="2020-09" db="EMBL/GenBank/DDBJ databases">
        <title>A novel bacterium of genus Paenibacillus, isolated from South China Sea.</title>
        <authorList>
            <person name="Huang H."/>
            <person name="Mo K."/>
            <person name="Hu Y."/>
        </authorList>
    </citation>
    <scope>NUCLEOTIDE SEQUENCE</scope>
    <source>
        <strain evidence="8">IB182496</strain>
    </source>
</reference>
<evidence type="ECO:0000256" key="3">
    <source>
        <dbReference type="ARBA" id="ARBA00022692"/>
    </source>
</evidence>
<comment type="caution">
    <text evidence="8">The sequence shown here is derived from an EMBL/GenBank/DDBJ whole genome shotgun (WGS) entry which is preliminary data.</text>
</comment>
<keyword evidence="4 6" id="KW-1133">Transmembrane helix</keyword>
<protein>
    <submittedName>
        <fullName evidence="8">MFS transporter</fullName>
    </submittedName>
</protein>
<dbReference type="SUPFAM" id="SSF103473">
    <property type="entry name" value="MFS general substrate transporter"/>
    <property type="match status" value="1"/>
</dbReference>
<evidence type="ECO:0000259" key="7">
    <source>
        <dbReference type="PROSITE" id="PS50850"/>
    </source>
</evidence>
<dbReference type="GO" id="GO:0022857">
    <property type="term" value="F:transmembrane transporter activity"/>
    <property type="evidence" value="ECO:0007669"/>
    <property type="project" value="InterPro"/>
</dbReference>
<feature type="transmembrane region" description="Helical" evidence="6">
    <location>
        <begin position="7"/>
        <end position="25"/>
    </location>
</feature>
<dbReference type="PANTHER" id="PTHR23530">
    <property type="entry name" value="TRANSPORT PROTEIN-RELATED"/>
    <property type="match status" value="1"/>
</dbReference>
<feature type="transmembrane region" description="Helical" evidence="6">
    <location>
        <begin position="369"/>
        <end position="389"/>
    </location>
</feature>
<feature type="transmembrane region" description="Helical" evidence="6">
    <location>
        <begin position="247"/>
        <end position="266"/>
    </location>
</feature>
<feature type="transmembrane region" description="Helical" evidence="6">
    <location>
        <begin position="37"/>
        <end position="58"/>
    </location>
</feature>
<dbReference type="InterPro" id="IPR036259">
    <property type="entry name" value="MFS_trans_sf"/>
</dbReference>
<sequence>MEIQSNIWKLYGIRFFSGLIPAYVIERLYWEQHGMSVQMVVYTEILFAVSIVLLELPSGIAADRWGRKRLLVLSATLFCFEFLILLVADQFWHFALVVLLAAVAHAASSGAASALLYDSLLQEGRAGAYERIAGRMQALDIGAVMLAALSGSWMATHLGLAFNYQVSLISAGAALGFALLLREPRPSPQAADSDDGAAPPMRAYVGSALRILRSTPGLPLVLMCWMTVGAAVTYIDEFWQLYLDQAGIAISWFGLYSAALFLIRLPGSLLAHRLKRMLRFRTLLMAIALTASAGLIVMSATGGYVGLAAMLAVCAVAGVLEPLAGGYLQHRIDSELRATVGSFQSLGEHALGIVAGLGFGLLADRFGLLSGYGFLGALVALAAVCVAVASRDAAP</sequence>
<dbReference type="InterPro" id="IPR011701">
    <property type="entry name" value="MFS"/>
</dbReference>
<dbReference type="RefSeq" id="WP_190920465.1">
    <property type="nucleotide sequence ID" value="NZ_JACXIZ010000036.1"/>
</dbReference>
<feature type="transmembrane region" description="Helical" evidence="6">
    <location>
        <begin position="278"/>
        <end position="298"/>
    </location>
</feature>
<feature type="transmembrane region" description="Helical" evidence="6">
    <location>
        <begin position="70"/>
        <end position="88"/>
    </location>
</feature>
<accession>A0A927BXR2</accession>
<feature type="transmembrane region" description="Helical" evidence="6">
    <location>
        <begin position="345"/>
        <end position="363"/>
    </location>
</feature>
<comment type="subcellular location">
    <subcellularLocation>
        <location evidence="1">Cell membrane</location>
        <topology evidence="1">Multi-pass membrane protein</topology>
    </subcellularLocation>
</comment>
<organism evidence="8 9">
    <name type="scientific">Paenibacillus sabuli</name>
    <dbReference type="NCBI Taxonomy" id="2772509"/>
    <lineage>
        <taxon>Bacteria</taxon>
        <taxon>Bacillati</taxon>
        <taxon>Bacillota</taxon>
        <taxon>Bacilli</taxon>
        <taxon>Bacillales</taxon>
        <taxon>Paenibacillaceae</taxon>
        <taxon>Paenibacillus</taxon>
    </lineage>
</organism>
<evidence type="ECO:0000256" key="6">
    <source>
        <dbReference type="SAM" id="Phobius"/>
    </source>
</evidence>
<dbReference type="Pfam" id="PF07690">
    <property type="entry name" value="MFS_1"/>
    <property type="match status" value="1"/>
</dbReference>
<gene>
    <name evidence="8" type="ORF">IDH44_19330</name>
</gene>
<keyword evidence="9" id="KW-1185">Reference proteome</keyword>
<evidence type="ECO:0000256" key="1">
    <source>
        <dbReference type="ARBA" id="ARBA00004651"/>
    </source>
</evidence>
<dbReference type="PROSITE" id="PS50850">
    <property type="entry name" value="MFS"/>
    <property type="match status" value="1"/>
</dbReference>
<feature type="transmembrane region" description="Helical" evidence="6">
    <location>
        <begin position="138"/>
        <end position="156"/>
    </location>
</feature>
<keyword evidence="2" id="KW-0813">Transport</keyword>
<feature type="transmembrane region" description="Helical" evidence="6">
    <location>
        <begin position="94"/>
        <end position="117"/>
    </location>
</feature>
<dbReference type="InterPro" id="IPR053160">
    <property type="entry name" value="MFS_DHA3_Transporter"/>
</dbReference>
<feature type="transmembrane region" description="Helical" evidence="6">
    <location>
        <begin position="304"/>
        <end position="324"/>
    </location>
</feature>